<dbReference type="InterPro" id="IPR052215">
    <property type="entry name" value="Plant_ABCG"/>
</dbReference>
<dbReference type="GO" id="GO:0022857">
    <property type="term" value="F:transmembrane transporter activity"/>
    <property type="evidence" value="ECO:0000318"/>
    <property type="project" value="GO_Central"/>
</dbReference>
<dbReference type="PANTHER" id="PTHR48042">
    <property type="entry name" value="ABC TRANSPORTER G FAMILY MEMBER 11"/>
    <property type="match status" value="1"/>
</dbReference>
<keyword evidence="6" id="KW-0067">ATP-binding</keyword>
<sequence>MGSTNDVLPNGKLVELAGMEISDEEETTSSLTGYHAVDIGISDVGAVCLTWDNLIVTVCAAEKSGSSRSILEGSTGYAHPGRILAIMGPSGCGKSTLLDALAGRLASNAQQSGRILVNGRNQELAFGTSAYVTQDDRLMTTLTVREAVYYSAQLQLPDTMSKSDKWKRAEMVIKEMGLQSSMDTRIGNGGSRGLSGGQKRRVSICQEILTRPWLLFMDEPTSGLDSAASFHVMSRIALLARQSGRTIVVSVHQPSTDVFGLFDDLCLLAYGKTIYFGNAASASQFFSESGYACPVLKNPADHYLKTVNKDFEQGIEEASAVEAIRILVMSYYSSDYRQKVLKQAAELNKKDGKLKKGNRSGFLNQCVVLTKRSGMNMFRDIGYYRLRLAIFFTIALTLDALFYRIDNTFTSIADRVAVMLFVSGFLTFMSISGFPSFVEDIKIFERERLNGHYGVVAYVIGHTFSSMPFVALVTVIPAVTTYFVVGLHEGIVHFVFFTLNLYACMLIVESLMMVVASIVPNFILGIITGAGIQGLLMLTGGFFRLPDELPLPVWKFPLYYIASAKYTFQGFCKNEFIGLTFINKKEQFPPMITGELVLSYILEMEVGYSKWVDLIIVFGMVVIYKILFICIIKIKEKIVPMKRAMKRSKALKPIKS</sequence>
<dbReference type="SMART" id="SM00382">
    <property type="entry name" value="AAA"/>
    <property type="match status" value="1"/>
</dbReference>
<dbReference type="STRING" id="29655.A0A0K9P7G1"/>
<evidence type="ECO:0000256" key="9">
    <source>
        <dbReference type="SAM" id="Phobius"/>
    </source>
</evidence>
<dbReference type="SUPFAM" id="SSF52540">
    <property type="entry name" value="P-loop containing nucleoside triphosphate hydrolases"/>
    <property type="match status" value="1"/>
</dbReference>
<dbReference type="Pfam" id="PF00005">
    <property type="entry name" value="ABC_tran"/>
    <property type="match status" value="1"/>
</dbReference>
<evidence type="ECO:0000256" key="2">
    <source>
        <dbReference type="ARBA" id="ARBA00005814"/>
    </source>
</evidence>
<comment type="caution">
    <text evidence="11">The sequence shown here is derived from an EMBL/GenBank/DDBJ whole genome shotgun (WGS) entry which is preliminary data.</text>
</comment>
<dbReference type="Gene3D" id="3.40.50.300">
    <property type="entry name" value="P-loop containing nucleotide triphosphate hydrolases"/>
    <property type="match status" value="1"/>
</dbReference>
<dbReference type="GO" id="GO:0016887">
    <property type="term" value="F:ATP hydrolysis activity"/>
    <property type="evidence" value="ECO:0007669"/>
    <property type="project" value="InterPro"/>
</dbReference>
<dbReference type="PANTHER" id="PTHR48042:SF19">
    <property type="entry name" value="OS09G0472100 PROTEIN"/>
    <property type="match status" value="1"/>
</dbReference>
<feature type="transmembrane region" description="Helical" evidence="9">
    <location>
        <begin position="491"/>
        <end position="515"/>
    </location>
</feature>
<reference evidence="12" key="1">
    <citation type="journal article" date="2016" name="Nature">
        <title>The genome of the seagrass Zostera marina reveals angiosperm adaptation to the sea.</title>
        <authorList>
            <person name="Olsen J.L."/>
            <person name="Rouze P."/>
            <person name="Verhelst B."/>
            <person name="Lin Y.-C."/>
            <person name="Bayer T."/>
            <person name="Collen J."/>
            <person name="Dattolo E."/>
            <person name="De Paoli E."/>
            <person name="Dittami S."/>
            <person name="Maumus F."/>
            <person name="Michel G."/>
            <person name="Kersting A."/>
            <person name="Lauritano C."/>
            <person name="Lohaus R."/>
            <person name="Toepel M."/>
            <person name="Tonon T."/>
            <person name="Vanneste K."/>
            <person name="Amirebrahimi M."/>
            <person name="Brakel J."/>
            <person name="Bostroem C."/>
            <person name="Chovatia M."/>
            <person name="Grimwood J."/>
            <person name="Jenkins J.W."/>
            <person name="Jueterbock A."/>
            <person name="Mraz A."/>
            <person name="Stam W.T."/>
            <person name="Tice H."/>
            <person name="Bornberg-Bauer E."/>
            <person name="Green P.J."/>
            <person name="Pearson G.A."/>
            <person name="Procaccini G."/>
            <person name="Duarte C.M."/>
            <person name="Schmutz J."/>
            <person name="Reusch T.B.H."/>
            <person name="Van de Peer Y."/>
        </authorList>
    </citation>
    <scope>NUCLEOTIDE SEQUENCE [LARGE SCALE GENOMIC DNA]</scope>
    <source>
        <strain evidence="12">cv. Finnish</strain>
    </source>
</reference>
<keyword evidence="7 9" id="KW-1133">Transmembrane helix</keyword>
<feature type="domain" description="ABC transporter" evidence="10">
    <location>
        <begin position="49"/>
        <end position="295"/>
    </location>
</feature>
<feature type="transmembrane region" description="Helical" evidence="9">
    <location>
        <begin position="614"/>
        <end position="634"/>
    </location>
</feature>
<dbReference type="GO" id="GO:0005886">
    <property type="term" value="C:plasma membrane"/>
    <property type="evidence" value="ECO:0000318"/>
    <property type="project" value="GO_Central"/>
</dbReference>
<keyword evidence="3" id="KW-0813">Transport</keyword>
<evidence type="ECO:0000256" key="8">
    <source>
        <dbReference type="ARBA" id="ARBA00023136"/>
    </source>
</evidence>
<dbReference type="InterPro" id="IPR013525">
    <property type="entry name" value="ABC2_TM"/>
</dbReference>
<dbReference type="GO" id="GO:0055085">
    <property type="term" value="P:transmembrane transport"/>
    <property type="evidence" value="ECO:0000318"/>
    <property type="project" value="GO_Central"/>
</dbReference>
<dbReference type="GO" id="GO:0140359">
    <property type="term" value="F:ABC-type transporter activity"/>
    <property type="evidence" value="ECO:0007669"/>
    <property type="project" value="InterPro"/>
</dbReference>
<proteinExistence type="inferred from homology"/>
<keyword evidence="4 9" id="KW-0812">Transmembrane</keyword>
<dbReference type="InterPro" id="IPR003439">
    <property type="entry name" value="ABC_transporter-like_ATP-bd"/>
</dbReference>
<dbReference type="InterPro" id="IPR027417">
    <property type="entry name" value="P-loop_NTPase"/>
</dbReference>
<protein>
    <submittedName>
        <fullName evidence="11">ABC transporter G family member</fullName>
    </submittedName>
</protein>
<dbReference type="InterPro" id="IPR043926">
    <property type="entry name" value="ABCG_dom"/>
</dbReference>
<comment type="subcellular location">
    <subcellularLocation>
        <location evidence="1">Membrane</location>
        <topology evidence="1">Multi-pass membrane protein</topology>
    </subcellularLocation>
</comment>
<dbReference type="Pfam" id="PF19055">
    <property type="entry name" value="ABC2_membrane_7"/>
    <property type="match status" value="1"/>
</dbReference>
<dbReference type="CDD" id="cd03213">
    <property type="entry name" value="ABCG_EPDR"/>
    <property type="match status" value="1"/>
</dbReference>
<keyword evidence="12" id="KW-1185">Reference proteome</keyword>
<dbReference type="PROSITE" id="PS50893">
    <property type="entry name" value="ABC_TRANSPORTER_2"/>
    <property type="match status" value="1"/>
</dbReference>
<evidence type="ECO:0000313" key="11">
    <source>
        <dbReference type="EMBL" id="KMZ64976.1"/>
    </source>
</evidence>
<dbReference type="Pfam" id="PF01061">
    <property type="entry name" value="ABC2_membrane"/>
    <property type="match status" value="1"/>
</dbReference>
<comment type="similarity">
    <text evidence="2">Belongs to the ABC transporter superfamily. ABCG family. Eye pigment precursor importer (TC 3.A.1.204) subfamily.</text>
</comment>
<dbReference type="InterPro" id="IPR003593">
    <property type="entry name" value="AAA+_ATPase"/>
</dbReference>
<feature type="transmembrane region" description="Helical" evidence="9">
    <location>
        <begin position="386"/>
        <end position="405"/>
    </location>
</feature>
<dbReference type="Proteomes" id="UP000036987">
    <property type="component" value="Unassembled WGS sequence"/>
</dbReference>
<evidence type="ECO:0000256" key="6">
    <source>
        <dbReference type="ARBA" id="ARBA00022840"/>
    </source>
</evidence>
<feature type="transmembrane region" description="Helical" evidence="9">
    <location>
        <begin position="417"/>
        <end position="438"/>
    </location>
</feature>
<organism evidence="11 12">
    <name type="scientific">Zostera marina</name>
    <name type="common">Eelgrass</name>
    <dbReference type="NCBI Taxonomy" id="29655"/>
    <lineage>
        <taxon>Eukaryota</taxon>
        <taxon>Viridiplantae</taxon>
        <taxon>Streptophyta</taxon>
        <taxon>Embryophyta</taxon>
        <taxon>Tracheophyta</taxon>
        <taxon>Spermatophyta</taxon>
        <taxon>Magnoliopsida</taxon>
        <taxon>Liliopsida</taxon>
        <taxon>Zosteraceae</taxon>
        <taxon>Zostera</taxon>
    </lineage>
</organism>
<evidence type="ECO:0000256" key="1">
    <source>
        <dbReference type="ARBA" id="ARBA00004141"/>
    </source>
</evidence>
<keyword evidence="8 9" id="KW-0472">Membrane</keyword>
<evidence type="ECO:0000259" key="10">
    <source>
        <dbReference type="PROSITE" id="PS50893"/>
    </source>
</evidence>
<dbReference type="EMBL" id="LFYR01001077">
    <property type="protein sequence ID" value="KMZ64976.1"/>
    <property type="molecule type" value="Genomic_DNA"/>
</dbReference>
<dbReference type="PROSITE" id="PS00211">
    <property type="entry name" value="ABC_TRANSPORTER_1"/>
    <property type="match status" value="1"/>
</dbReference>
<feature type="transmembrane region" description="Helical" evidence="9">
    <location>
        <begin position="522"/>
        <end position="543"/>
    </location>
</feature>
<name>A0A0K9P7G1_ZOSMR</name>
<evidence type="ECO:0000256" key="5">
    <source>
        <dbReference type="ARBA" id="ARBA00022741"/>
    </source>
</evidence>
<keyword evidence="5" id="KW-0547">Nucleotide-binding</keyword>
<feature type="transmembrane region" description="Helical" evidence="9">
    <location>
        <begin position="459"/>
        <end position="485"/>
    </location>
</feature>
<dbReference type="InterPro" id="IPR017871">
    <property type="entry name" value="ABC_transporter-like_CS"/>
</dbReference>
<evidence type="ECO:0000256" key="3">
    <source>
        <dbReference type="ARBA" id="ARBA00022448"/>
    </source>
</evidence>
<accession>A0A0K9P7G1</accession>
<evidence type="ECO:0000313" key="12">
    <source>
        <dbReference type="Proteomes" id="UP000036987"/>
    </source>
</evidence>
<evidence type="ECO:0000256" key="4">
    <source>
        <dbReference type="ARBA" id="ARBA00022692"/>
    </source>
</evidence>
<dbReference type="AlphaFoldDB" id="A0A0K9P7G1"/>
<dbReference type="OrthoDB" id="66620at2759"/>
<evidence type="ECO:0000256" key="7">
    <source>
        <dbReference type="ARBA" id="ARBA00022989"/>
    </source>
</evidence>
<gene>
    <name evidence="11" type="ORF">ZOSMA_33G00040</name>
</gene>
<dbReference type="GO" id="GO:0005524">
    <property type="term" value="F:ATP binding"/>
    <property type="evidence" value="ECO:0007669"/>
    <property type="project" value="UniProtKB-KW"/>
</dbReference>